<gene>
    <name evidence="11" type="ORF">CYMTET_47780</name>
</gene>
<reference evidence="11 12" key="1">
    <citation type="journal article" date="2015" name="Genome Biol. Evol.">
        <title>Comparative Genomics of a Bacterivorous Green Alga Reveals Evolutionary Causalities and Consequences of Phago-Mixotrophic Mode of Nutrition.</title>
        <authorList>
            <person name="Burns J.A."/>
            <person name="Paasch A."/>
            <person name="Narechania A."/>
            <person name="Kim E."/>
        </authorList>
    </citation>
    <scope>NUCLEOTIDE SEQUENCE [LARGE SCALE GENOMIC DNA]</scope>
    <source>
        <strain evidence="11 12">PLY_AMNH</strain>
    </source>
</reference>
<evidence type="ECO:0000259" key="10">
    <source>
        <dbReference type="Pfam" id="PF23115"/>
    </source>
</evidence>
<feature type="region of interest" description="Disordered" evidence="9">
    <location>
        <begin position="364"/>
        <end position="433"/>
    </location>
</feature>
<evidence type="ECO:0000256" key="4">
    <source>
        <dbReference type="ARBA" id="ARBA00022771"/>
    </source>
</evidence>
<evidence type="ECO:0000313" key="12">
    <source>
        <dbReference type="Proteomes" id="UP001190700"/>
    </source>
</evidence>
<dbReference type="InterPro" id="IPR044300">
    <property type="entry name" value="STOP1/2"/>
</dbReference>
<dbReference type="InterPro" id="IPR059161">
    <property type="entry name" value="Znf-C2H2_STOP1/2_3rd"/>
</dbReference>
<feature type="compositionally biased region" description="Polar residues" evidence="9">
    <location>
        <begin position="620"/>
        <end position="631"/>
    </location>
</feature>
<dbReference type="EMBL" id="LGRX02033151">
    <property type="protein sequence ID" value="KAK3242532.1"/>
    <property type="molecule type" value="Genomic_DNA"/>
</dbReference>
<sequence length="873" mass="92073">MALGLPNRSISSVNEHLSEPEVIEVSLDYANDTIRIPHRKVVQSNLLFRLFLLAFLRLVLVHPQAWSILITSQLFELFRMNADGTLRLEGSKRYSCPVRGCKRNSQHADFASLKTPQCVRHHFRRAHTTKPSACRHCDRKFGLRADLVYHEKSCGQAQRRWECACGTSYARKDHFKRHMAAHNKPGHWLRTHEGSGGGSGGSDLELETRHLEPLQPSCSEFSTSAGPEAISILASTRPSPSVPFPEVQWPRRVAYIPPEAIADTNAAAAKAAQAAAARVASHMSASPAFSEQLAHGTVERRTLPLPRTFPPRPPASPSTPTIPSTHPSSVLQELPMSPCIALPEAGSPARSASPDVLDAHIAMMPSLPTPSSSASHSSQAAQLQLMHSSGQPLTTFHWQAPPPPPHATPTERPLGGGARSAAHPASPLTGRLATGSSLGALSGLADGSTGLGAQYGGRHSASPVPCLSSLPTSSIPHQPDGALPPMPQPIEPGTTSATSSNLVSLPLPAPSHPLQACLHRQSHPGSPHALQWPPTAESPEPSASAGLLPAALPAFLSALPLLSSRSSTPSPPPSTSKVARSCHVAATQLPAFVSFLPPGIGGGADTPACFVSSPAPELHATSSGASFSRGPQQDPAPAIPPSATQPTRPNEIPSYGHLPSAVALPVQPRHQPTSGFDKALQQRSCRPYSGGWLADEPEANNILALPPRQVARKQLTPRGSSGQLASMCPLPHQPSSPGCTASGSTRWSLPTCELQAELLEADDARLTPLHTADVALQSEDCESPPLQMPSVLGAADISPLAFETSAADLAPDSAICLGYTAPLQPPICGLTDAALPIRSHANTSTFTSVHEADRSDTITATARTMRPLLLRPR</sequence>
<feature type="region of interest" description="Disordered" evidence="9">
    <location>
        <begin position="303"/>
        <end position="331"/>
    </location>
</feature>
<evidence type="ECO:0000256" key="2">
    <source>
        <dbReference type="ARBA" id="ARBA00022723"/>
    </source>
</evidence>
<keyword evidence="5" id="KW-0862">Zinc</keyword>
<keyword evidence="2" id="KW-0479">Metal-binding</keyword>
<evidence type="ECO:0000256" key="6">
    <source>
        <dbReference type="ARBA" id="ARBA00023015"/>
    </source>
</evidence>
<evidence type="ECO:0000313" key="11">
    <source>
        <dbReference type="EMBL" id="KAK3242532.1"/>
    </source>
</evidence>
<proteinExistence type="predicted"/>
<dbReference type="Proteomes" id="UP001190700">
    <property type="component" value="Unassembled WGS sequence"/>
</dbReference>
<keyword evidence="6" id="KW-0805">Transcription regulation</keyword>
<evidence type="ECO:0000256" key="1">
    <source>
        <dbReference type="ARBA" id="ARBA00004123"/>
    </source>
</evidence>
<feature type="compositionally biased region" description="Polar residues" evidence="9">
    <location>
        <begin position="493"/>
        <end position="503"/>
    </location>
</feature>
<dbReference type="Pfam" id="PF23115">
    <property type="entry name" value="zf-C2H2_STOP2_3rd"/>
    <property type="match status" value="1"/>
</dbReference>
<accession>A0AAE0BVH2</accession>
<feature type="region of interest" description="Disordered" evidence="9">
    <location>
        <begin position="455"/>
        <end position="545"/>
    </location>
</feature>
<comment type="subcellular location">
    <subcellularLocation>
        <location evidence="1">Nucleus</location>
    </subcellularLocation>
</comment>
<feature type="compositionally biased region" description="Low complexity" evidence="9">
    <location>
        <begin position="318"/>
        <end position="329"/>
    </location>
</feature>
<evidence type="ECO:0000256" key="8">
    <source>
        <dbReference type="ARBA" id="ARBA00023242"/>
    </source>
</evidence>
<keyword evidence="4" id="KW-0863">Zinc-finger</keyword>
<feature type="compositionally biased region" description="Low complexity" evidence="9">
    <location>
        <begin position="533"/>
        <end position="545"/>
    </location>
</feature>
<dbReference type="GO" id="GO:0010447">
    <property type="term" value="P:response to acidic pH"/>
    <property type="evidence" value="ECO:0007669"/>
    <property type="project" value="InterPro"/>
</dbReference>
<keyword evidence="12" id="KW-1185">Reference proteome</keyword>
<evidence type="ECO:0000256" key="7">
    <source>
        <dbReference type="ARBA" id="ARBA00023163"/>
    </source>
</evidence>
<comment type="caution">
    <text evidence="11">The sequence shown here is derived from an EMBL/GenBank/DDBJ whole genome shotgun (WGS) entry which is preliminary data.</text>
</comment>
<dbReference type="AlphaFoldDB" id="A0AAE0BVH2"/>
<dbReference type="GO" id="GO:0010044">
    <property type="term" value="P:response to aluminum ion"/>
    <property type="evidence" value="ECO:0007669"/>
    <property type="project" value="InterPro"/>
</dbReference>
<feature type="compositionally biased region" description="Pro residues" evidence="9">
    <location>
        <begin position="307"/>
        <end position="317"/>
    </location>
</feature>
<dbReference type="PANTHER" id="PTHR46352">
    <property type="entry name" value="PROTEIN SENSITIVE TO PROTON RHIZOTOXICITY 1"/>
    <property type="match status" value="1"/>
</dbReference>
<name>A0AAE0BVH2_9CHLO</name>
<evidence type="ECO:0000256" key="3">
    <source>
        <dbReference type="ARBA" id="ARBA00022737"/>
    </source>
</evidence>
<keyword evidence="3" id="KW-0677">Repeat</keyword>
<protein>
    <recommendedName>
        <fullName evidence="10">STOP2/WIP2-like C2H2-type zinc finger domain-containing protein</fullName>
    </recommendedName>
</protein>
<dbReference type="PANTHER" id="PTHR46352:SF5">
    <property type="entry name" value="OS03G0838800 PROTEIN"/>
    <property type="match status" value="1"/>
</dbReference>
<organism evidence="11 12">
    <name type="scientific">Cymbomonas tetramitiformis</name>
    <dbReference type="NCBI Taxonomy" id="36881"/>
    <lineage>
        <taxon>Eukaryota</taxon>
        <taxon>Viridiplantae</taxon>
        <taxon>Chlorophyta</taxon>
        <taxon>Pyramimonadophyceae</taxon>
        <taxon>Pyramimonadales</taxon>
        <taxon>Pyramimonadaceae</taxon>
        <taxon>Cymbomonas</taxon>
    </lineage>
</organism>
<evidence type="ECO:0000256" key="9">
    <source>
        <dbReference type="SAM" id="MobiDB-lite"/>
    </source>
</evidence>
<keyword evidence="8" id="KW-0539">Nucleus</keyword>
<feature type="domain" description="STOP2/WIP2-like C2H2-type zinc finger" evidence="10">
    <location>
        <begin position="94"/>
        <end position="128"/>
    </location>
</feature>
<evidence type="ECO:0000256" key="5">
    <source>
        <dbReference type="ARBA" id="ARBA00022833"/>
    </source>
</evidence>
<dbReference type="Gene3D" id="3.30.160.60">
    <property type="entry name" value="Classic Zinc Finger"/>
    <property type="match status" value="1"/>
</dbReference>
<feature type="compositionally biased region" description="Polar residues" evidence="9">
    <location>
        <begin position="387"/>
        <end position="397"/>
    </location>
</feature>
<feature type="compositionally biased region" description="Low complexity" evidence="9">
    <location>
        <begin position="364"/>
        <end position="386"/>
    </location>
</feature>
<feature type="region of interest" description="Disordered" evidence="9">
    <location>
        <begin position="620"/>
        <end position="658"/>
    </location>
</feature>
<keyword evidence="7" id="KW-0804">Transcription</keyword>